<sequence>MAGYSNDWDLQAVVRSCGSAFPDSELDGARPENVDDVGRAAPEFVGLPVRAAASFYDLEYLNLYHRDHSDRAPFMVTPSTTTRDREHEMLISFPSASTSGQLLPKKQPCRKSAVRTPRPKRSKKRQLKKVVCEVPVADGGVSTDLWAWRKYGQKPIKGSPYPRGYYKCSSLKACMARKMVERSPEKPGVLVVTYIADHCHAVPTQLNSLAGTTRNKVASPDHSHEQQQAPSSDEAAEDDSSELWAPPEMDIDDFLGPLDDDLDRFFHDDGDNGGVLGRRLSL</sequence>
<evidence type="ECO:0000313" key="11">
    <source>
        <dbReference type="Proteomes" id="UP000729402"/>
    </source>
</evidence>
<dbReference type="OrthoDB" id="662136at2759"/>
<accession>A0A8J5WAS3</accession>
<dbReference type="InterPro" id="IPR003657">
    <property type="entry name" value="WRKY_dom"/>
</dbReference>
<dbReference type="Pfam" id="PF03106">
    <property type="entry name" value="WRKY"/>
    <property type="match status" value="1"/>
</dbReference>
<dbReference type="AlphaFoldDB" id="A0A8J5WAS3"/>
<feature type="region of interest" description="Disordered" evidence="8">
    <location>
        <begin position="213"/>
        <end position="256"/>
    </location>
</feature>
<feature type="region of interest" description="Disordered" evidence="8">
    <location>
        <begin position="99"/>
        <end position="127"/>
    </location>
</feature>
<evidence type="ECO:0000256" key="2">
    <source>
        <dbReference type="ARBA" id="ARBA00023015"/>
    </source>
</evidence>
<keyword evidence="3" id="KW-0238">DNA-binding</keyword>
<keyword evidence="11" id="KW-1185">Reference proteome</keyword>
<comment type="subcellular location">
    <subcellularLocation>
        <location evidence="1">Nucleus</location>
    </subcellularLocation>
</comment>
<dbReference type="EMBL" id="JAAALK010000082">
    <property type="protein sequence ID" value="KAG8086536.1"/>
    <property type="molecule type" value="Genomic_DNA"/>
</dbReference>
<dbReference type="InterPro" id="IPR044810">
    <property type="entry name" value="WRKY_plant"/>
</dbReference>
<dbReference type="PROSITE" id="PS50811">
    <property type="entry name" value="WRKY"/>
    <property type="match status" value="1"/>
</dbReference>
<dbReference type="SMART" id="SM00774">
    <property type="entry name" value="WRKY"/>
    <property type="match status" value="1"/>
</dbReference>
<comment type="function">
    <text evidence="6">Transcription factor. Interacts specifically with the W box (5'-(T)TGAC[CT]-3'), a frequently occurring elicitor-responsive cis-acting element.</text>
</comment>
<dbReference type="GO" id="GO:0005634">
    <property type="term" value="C:nucleus"/>
    <property type="evidence" value="ECO:0007669"/>
    <property type="project" value="UniProtKB-SubCell"/>
</dbReference>
<dbReference type="GO" id="GO:0000976">
    <property type="term" value="F:transcription cis-regulatory region binding"/>
    <property type="evidence" value="ECO:0007669"/>
    <property type="project" value="TreeGrafter"/>
</dbReference>
<evidence type="ECO:0000256" key="1">
    <source>
        <dbReference type="ARBA" id="ARBA00004123"/>
    </source>
</evidence>
<comment type="caution">
    <text evidence="10">The sequence shown here is derived from an EMBL/GenBank/DDBJ whole genome shotgun (WGS) entry which is preliminary data.</text>
</comment>
<evidence type="ECO:0000313" key="10">
    <source>
        <dbReference type="EMBL" id="KAG8086536.1"/>
    </source>
</evidence>
<evidence type="ECO:0000256" key="3">
    <source>
        <dbReference type="ARBA" id="ARBA00023125"/>
    </source>
</evidence>
<dbReference type="PANTHER" id="PTHR32096">
    <property type="entry name" value="WRKY TRANSCRIPTION FACTOR 30-RELATED-RELATED"/>
    <property type="match status" value="1"/>
</dbReference>
<evidence type="ECO:0000256" key="5">
    <source>
        <dbReference type="ARBA" id="ARBA00023242"/>
    </source>
</evidence>
<dbReference type="GO" id="GO:0003700">
    <property type="term" value="F:DNA-binding transcription factor activity"/>
    <property type="evidence" value="ECO:0007669"/>
    <property type="project" value="InterPro"/>
</dbReference>
<dbReference type="PANTHER" id="PTHR32096:SF23">
    <property type="entry name" value="OS01G0624700 PROTEIN"/>
    <property type="match status" value="1"/>
</dbReference>
<keyword evidence="2" id="KW-0805">Transcription regulation</keyword>
<dbReference type="Proteomes" id="UP000729402">
    <property type="component" value="Unassembled WGS sequence"/>
</dbReference>
<comment type="similarity">
    <text evidence="7">Belongs to the WRKY group II-e family.</text>
</comment>
<evidence type="ECO:0000256" key="8">
    <source>
        <dbReference type="SAM" id="MobiDB-lite"/>
    </source>
</evidence>
<protein>
    <recommendedName>
        <fullName evidence="9">WRKY domain-containing protein</fullName>
    </recommendedName>
</protein>
<gene>
    <name evidence="10" type="ORF">GUJ93_ZPchr0010g8320</name>
</gene>
<proteinExistence type="inferred from homology"/>
<evidence type="ECO:0000256" key="6">
    <source>
        <dbReference type="ARBA" id="ARBA00059805"/>
    </source>
</evidence>
<reference evidence="10" key="2">
    <citation type="submission" date="2021-02" db="EMBL/GenBank/DDBJ databases">
        <authorList>
            <person name="Kimball J.A."/>
            <person name="Haas M.W."/>
            <person name="Macchietto M."/>
            <person name="Kono T."/>
            <person name="Duquette J."/>
            <person name="Shao M."/>
        </authorList>
    </citation>
    <scope>NUCLEOTIDE SEQUENCE</scope>
    <source>
        <tissue evidence="10">Fresh leaf tissue</tissue>
    </source>
</reference>
<feature type="compositionally biased region" description="Basic residues" evidence="8">
    <location>
        <begin position="107"/>
        <end position="127"/>
    </location>
</feature>
<keyword evidence="4" id="KW-0804">Transcription</keyword>
<reference evidence="10" key="1">
    <citation type="journal article" date="2021" name="bioRxiv">
        <title>Whole Genome Assembly and Annotation of Northern Wild Rice, Zizania palustris L., Supports a Whole Genome Duplication in the Zizania Genus.</title>
        <authorList>
            <person name="Haas M."/>
            <person name="Kono T."/>
            <person name="Macchietto M."/>
            <person name="Millas R."/>
            <person name="McGilp L."/>
            <person name="Shao M."/>
            <person name="Duquette J."/>
            <person name="Hirsch C.N."/>
            <person name="Kimball J."/>
        </authorList>
    </citation>
    <scope>NUCLEOTIDE SEQUENCE</scope>
    <source>
        <tissue evidence="10">Fresh leaf tissue</tissue>
    </source>
</reference>
<name>A0A8J5WAS3_ZIZPA</name>
<evidence type="ECO:0000259" key="9">
    <source>
        <dbReference type="PROSITE" id="PS50811"/>
    </source>
</evidence>
<feature type="domain" description="WRKY" evidence="9">
    <location>
        <begin position="137"/>
        <end position="203"/>
    </location>
</feature>
<evidence type="ECO:0000256" key="7">
    <source>
        <dbReference type="ARBA" id="ARBA00060761"/>
    </source>
</evidence>
<organism evidence="10 11">
    <name type="scientific">Zizania palustris</name>
    <name type="common">Northern wild rice</name>
    <dbReference type="NCBI Taxonomy" id="103762"/>
    <lineage>
        <taxon>Eukaryota</taxon>
        <taxon>Viridiplantae</taxon>
        <taxon>Streptophyta</taxon>
        <taxon>Embryophyta</taxon>
        <taxon>Tracheophyta</taxon>
        <taxon>Spermatophyta</taxon>
        <taxon>Magnoliopsida</taxon>
        <taxon>Liliopsida</taxon>
        <taxon>Poales</taxon>
        <taxon>Poaceae</taxon>
        <taxon>BOP clade</taxon>
        <taxon>Oryzoideae</taxon>
        <taxon>Oryzeae</taxon>
        <taxon>Zizaniinae</taxon>
        <taxon>Zizania</taxon>
    </lineage>
</organism>
<dbReference type="FunFam" id="2.20.25.80:FF:000005">
    <property type="entry name" value="probable WRKY transcription factor 14"/>
    <property type="match status" value="1"/>
</dbReference>
<keyword evidence="5" id="KW-0539">Nucleus</keyword>
<evidence type="ECO:0000256" key="4">
    <source>
        <dbReference type="ARBA" id="ARBA00023163"/>
    </source>
</evidence>